<keyword evidence="2" id="KW-1185">Reference proteome</keyword>
<gene>
    <name evidence="1" type="ORF">GCM10009843_12580</name>
</gene>
<comment type="caution">
    <text evidence="1">The sequence shown here is derived from an EMBL/GenBank/DDBJ whole genome shotgun (WGS) entry which is preliminary data.</text>
</comment>
<evidence type="ECO:0000313" key="2">
    <source>
        <dbReference type="Proteomes" id="UP001500575"/>
    </source>
</evidence>
<dbReference type="Proteomes" id="UP001500575">
    <property type="component" value="Unassembled WGS sequence"/>
</dbReference>
<proteinExistence type="predicted"/>
<name>A0ABN2Y185_9ACTN</name>
<protein>
    <recommendedName>
        <fullName evidence="3">Biopolymer transporter ExbD</fullName>
    </recommendedName>
</protein>
<reference evidence="1 2" key="1">
    <citation type="journal article" date="2019" name="Int. J. Syst. Evol. Microbiol.">
        <title>The Global Catalogue of Microorganisms (GCM) 10K type strain sequencing project: providing services to taxonomists for standard genome sequencing and annotation.</title>
        <authorList>
            <consortium name="The Broad Institute Genomics Platform"/>
            <consortium name="The Broad Institute Genome Sequencing Center for Infectious Disease"/>
            <person name="Wu L."/>
            <person name="Ma J."/>
        </authorList>
    </citation>
    <scope>NUCLEOTIDE SEQUENCE [LARGE SCALE GENOMIC DNA]</scope>
    <source>
        <strain evidence="1 2">JCM 16021</strain>
    </source>
</reference>
<accession>A0ABN2Y185</accession>
<evidence type="ECO:0000313" key="1">
    <source>
        <dbReference type="EMBL" id="GAA2119699.1"/>
    </source>
</evidence>
<sequence>MKTPEGLARSVCRVNSDPSDDDAGWYEISIRGRLEERWAAWFEGMAIDAGQAGQTIIRGPVVDQAALHGLLARLRDLGIPLVEVRQIPAPSAPDDLR</sequence>
<organism evidence="1 2">
    <name type="scientific">Nocardioides bigeumensis</name>
    <dbReference type="NCBI Taxonomy" id="433657"/>
    <lineage>
        <taxon>Bacteria</taxon>
        <taxon>Bacillati</taxon>
        <taxon>Actinomycetota</taxon>
        <taxon>Actinomycetes</taxon>
        <taxon>Propionibacteriales</taxon>
        <taxon>Nocardioidaceae</taxon>
        <taxon>Nocardioides</taxon>
    </lineage>
</organism>
<evidence type="ECO:0008006" key="3">
    <source>
        <dbReference type="Google" id="ProtNLM"/>
    </source>
</evidence>
<dbReference type="EMBL" id="BAAAQQ010000004">
    <property type="protein sequence ID" value="GAA2119699.1"/>
    <property type="molecule type" value="Genomic_DNA"/>
</dbReference>